<dbReference type="AlphaFoldDB" id="A0A6G1INC8"/>
<keyword evidence="2" id="KW-0812">Transmembrane</keyword>
<dbReference type="InterPro" id="IPR010730">
    <property type="entry name" value="HET"/>
</dbReference>
<name>A0A6G1INC8_9PLEO</name>
<evidence type="ECO:0000256" key="1">
    <source>
        <dbReference type="SAM" id="MobiDB-lite"/>
    </source>
</evidence>
<dbReference type="Pfam" id="PF06985">
    <property type="entry name" value="HET"/>
    <property type="match status" value="1"/>
</dbReference>
<dbReference type="EMBL" id="MU005604">
    <property type="protein sequence ID" value="KAF2679379.1"/>
    <property type="molecule type" value="Genomic_DNA"/>
</dbReference>
<evidence type="ECO:0000259" key="3">
    <source>
        <dbReference type="Pfam" id="PF06985"/>
    </source>
</evidence>
<protein>
    <submittedName>
        <fullName evidence="4">HET-domain-containing protein</fullName>
    </submittedName>
</protein>
<feature type="transmembrane region" description="Helical" evidence="2">
    <location>
        <begin position="605"/>
        <end position="622"/>
    </location>
</feature>
<evidence type="ECO:0000313" key="5">
    <source>
        <dbReference type="Proteomes" id="UP000799291"/>
    </source>
</evidence>
<accession>A0A6G1INC8</accession>
<dbReference type="Gene3D" id="1.25.40.10">
    <property type="entry name" value="Tetratricopeptide repeat domain"/>
    <property type="match status" value="1"/>
</dbReference>
<dbReference type="OrthoDB" id="4924958at2759"/>
<dbReference type="InterPro" id="IPR011990">
    <property type="entry name" value="TPR-like_helical_dom_sf"/>
</dbReference>
<feature type="region of interest" description="Disordered" evidence="1">
    <location>
        <begin position="968"/>
        <end position="998"/>
    </location>
</feature>
<sequence>MRLLKVEDDGRLSLTEFDGNNIPPYAILSHTWGADYEEVTFKDVRTGGGKRRKVVFKDVLTGGGKRKEATFKDVVTGKGKSKEFGYKKILFCAGQAVNDDLEYFWIDTCCIDKDSSAELAKAINSMFRWYHKAAKCYVYLSDVSTAQPTEDPFFQQVWKSAFCHSKWFTRGWTLQELLAPKSVEFFSAEGERLGSRLELLQEIHEKTKIPIQALQGNQLSGFSIDERMSWAASRQTKHEEDAAYCLLGIFDIHMPLIYGEGRQKALGRLLKEIGESNNHGSLISPSTLSTVPFIRNSDFVDRPDILARIRAKCVLPTGHVARVALVGFGGVGKSQIAIEYAYSISGSRNTLVLWVYAGTKTGVEQDYRKIADDNRIPGRDQPEVDILGLVKKWLRNECQKPWTMILDNVDDRSMAEYVDNFIPQNGFVLVTSRSEDAAAYLVGGHTNIIPVGPMGKEQALDLLHKRLRREVEWDDGKASDLVKALEYIPLAISQAASFLNHKVPKYTLSLYLYEIGKEGEKGGYLEQAYPDRWRVRTSFEHANSVVLTWHKSFRCIQAERPTAAALLSVMSFFDRQEIPEHLVYISGARSYQFTFHRWLLSNQDIYALLMAIAGPILVLSYLGIRLSVVISLLAALGTISILPVISHANQAYPRNLLETLKTIFQRFYNWRNVSRVDIDEDIILLRNYAFISQDLKSNCYQMHRLVQLSVRKWLENKCRFTRIKEESLLALLEAFPTPDQEDWIGSKSLLPHAEAVMGFAPFRNAYLLPYTTLSHTTAYYARIWKGHRALRENVDNATARTRQLFDPKDVLALQCGFSLSWLLMSDGKYNEATNWAKRVLQGREMVFGSNSLDTLSAYSSLALMLQCQGNYEEAEQMSRKAGDGFKETLGVDHSITQRNNNILGSILLFKGRHTEAEELFLEVMNARKGVLGEEHPDTLTSMANLAATYRNQGRWKEAEELEVKVMETRNDVLESRPVEGGRRARGESDGDEKEGAWG</sequence>
<proteinExistence type="predicted"/>
<reference evidence="4" key="1">
    <citation type="journal article" date="2020" name="Stud. Mycol.">
        <title>101 Dothideomycetes genomes: a test case for predicting lifestyles and emergence of pathogens.</title>
        <authorList>
            <person name="Haridas S."/>
            <person name="Albert R."/>
            <person name="Binder M."/>
            <person name="Bloem J."/>
            <person name="Labutti K."/>
            <person name="Salamov A."/>
            <person name="Andreopoulos B."/>
            <person name="Baker S."/>
            <person name="Barry K."/>
            <person name="Bills G."/>
            <person name="Bluhm B."/>
            <person name="Cannon C."/>
            <person name="Castanera R."/>
            <person name="Culley D."/>
            <person name="Daum C."/>
            <person name="Ezra D."/>
            <person name="Gonzalez J."/>
            <person name="Henrissat B."/>
            <person name="Kuo A."/>
            <person name="Liang C."/>
            <person name="Lipzen A."/>
            <person name="Lutzoni F."/>
            <person name="Magnuson J."/>
            <person name="Mondo S."/>
            <person name="Nolan M."/>
            <person name="Ohm R."/>
            <person name="Pangilinan J."/>
            <person name="Park H.-J."/>
            <person name="Ramirez L."/>
            <person name="Alfaro M."/>
            <person name="Sun H."/>
            <person name="Tritt A."/>
            <person name="Yoshinaga Y."/>
            <person name="Zwiers L.-H."/>
            <person name="Turgeon B."/>
            <person name="Goodwin S."/>
            <person name="Spatafora J."/>
            <person name="Crous P."/>
            <person name="Grigoriev I."/>
        </authorList>
    </citation>
    <scope>NUCLEOTIDE SEQUENCE</scope>
    <source>
        <strain evidence="4">CBS 122367</strain>
    </source>
</reference>
<evidence type="ECO:0000313" key="4">
    <source>
        <dbReference type="EMBL" id="KAF2679379.1"/>
    </source>
</evidence>
<organism evidence="4 5">
    <name type="scientific">Lentithecium fluviatile CBS 122367</name>
    <dbReference type="NCBI Taxonomy" id="1168545"/>
    <lineage>
        <taxon>Eukaryota</taxon>
        <taxon>Fungi</taxon>
        <taxon>Dikarya</taxon>
        <taxon>Ascomycota</taxon>
        <taxon>Pezizomycotina</taxon>
        <taxon>Dothideomycetes</taxon>
        <taxon>Pleosporomycetidae</taxon>
        <taxon>Pleosporales</taxon>
        <taxon>Massarineae</taxon>
        <taxon>Lentitheciaceae</taxon>
        <taxon>Lentithecium</taxon>
    </lineage>
</organism>
<dbReference type="Gene3D" id="3.40.50.300">
    <property type="entry name" value="P-loop containing nucleotide triphosphate hydrolases"/>
    <property type="match status" value="1"/>
</dbReference>
<dbReference type="PANTHER" id="PTHR10622">
    <property type="entry name" value="HET DOMAIN-CONTAINING PROTEIN"/>
    <property type="match status" value="1"/>
</dbReference>
<evidence type="ECO:0000256" key="2">
    <source>
        <dbReference type="SAM" id="Phobius"/>
    </source>
</evidence>
<keyword evidence="5" id="KW-1185">Reference proteome</keyword>
<dbReference type="SUPFAM" id="SSF52540">
    <property type="entry name" value="P-loop containing nucleoside triphosphate hydrolases"/>
    <property type="match status" value="1"/>
</dbReference>
<keyword evidence="2" id="KW-1133">Transmembrane helix</keyword>
<dbReference type="InterPro" id="IPR027417">
    <property type="entry name" value="P-loop_NTPase"/>
</dbReference>
<gene>
    <name evidence="4" type="ORF">K458DRAFT_347099</name>
</gene>
<dbReference type="PANTHER" id="PTHR10622:SF11">
    <property type="entry name" value="HET-DOMAIN-CONTAINING PROTEIN"/>
    <property type="match status" value="1"/>
</dbReference>
<dbReference type="SUPFAM" id="SSF48452">
    <property type="entry name" value="TPR-like"/>
    <property type="match status" value="1"/>
</dbReference>
<keyword evidence="2" id="KW-0472">Membrane</keyword>
<feature type="transmembrane region" description="Helical" evidence="2">
    <location>
        <begin position="629"/>
        <end position="648"/>
    </location>
</feature>
<feature type="domain" description="Heterokaryon incompatibility" evidence="3">
    <location>
        <begin position="25"/>
        <end position="147"/>
    </location>
</feature>
<dbReference type="Pfam" id="PF13424">
    <property type="entry name" value="TPR_12"/>
    <property type="match status" value="2"/>
</dbReference>
<dbReference type="Proteomes" id="UP000799291">
    <property type="component" value="Unassembled WGS sequence"/>
</dbReference>